<comment type="similarity">
    <text evidence="2">Belongs to the membrane fusion protein (MFP) (TC 8.A.1) family.</text>
</comment>
<evidence type="ECO:0000256" key="4">
    <source>
        <dbReference type="ARBA" id="ARBA00022989"/>
    </source>
</evidence>
<keyword evidence="3" id="KW-0812">Transmembrane</keyword>
<dbReference type="Pfam" id="PF26002">
    <property type="entry name" value="Beta-barrel_AprE"/>
    <property type="match status" value="1"/>
</dbReference>
<dbReference type="Gene3D" id="2.40.30.170">
    <property type="match status" value="1"/>
</dbReference>
<sequence>MLYTENQRALPSVKSSDFLPPVSPWTSLAGITLIGTVGAAISLASSVKYNVTVKAPASVRPIGETRLVQPLIDGTIKSIYIKENQTVKQGDVIARLDDVELNIKNNQLRSSIQEGNLQLIQINAQLQALDNQIAAEKQIVDRTISSAKADLARNQREYQNEQVKTQSDSLAAQANLQKAEAELQKAKADLEYAKTESERYSTLVGEGAVAQLQYEQKKLAVSQAESLLEAQQKAVDIARASLQTAKSVLNPSKATVAIAQERIAQESAKGLSSVAAFIREKNALIQRRIEMRNQVVQSQKELQKNALKIGDSVIRATSDGTVVKLNLRNPGQVVRASEGIAEILPQNAPLIIKSIVPTSDIKHVAVGQKVSLRLDACPYPDYGTLKGVVSYVSPDAISPQANNTGATSATTTPSASYYEATIKPDSNSFGQFGRTCKIQAGMNAAAEIISKEETAMQFLLRKARIISDL</sequence>
<dbReference type="AlphaFoldDB" id="A0A8J7CAM3"/>
<dbReference type="SUPFAM" id="SSF111369">
    <property type="entry name" value="HlyD-like secretion proteins"/>
    <property type="match status" value="2"/>
</dbReference>
<dbReference type="Proteomes" id="UP000629098">
    <property type="component" value="Unassembled WGS sequence"/>
</dbReference>
<evidence type="ECO:0000256" key="6">
    <source>
        <dbReference type="SAM" id="Coils"/>
    </source>
</evidence>
<evidence type="ECO:0000259" key="7">
    <source>
        <dbReference type="Pfam" id="PF25876"/>
    </source>
</evidence>
<dbReference type="InterPro" id="IPR058982">
    <property type="entry name" value="Beta-barrel_AprE"/>
</dbReference>
<keyword evidence="4" id="KW-1133">Transmembrane helix</keyword>
<dbReference type="PRINTS" id="PR01490">
    <property type="entry name" value="RTXTOXIND"/>
</dbReference>
<dbReference type="Gene3D" id="1.10.287.470">
    <property type="entry name" value="Helix hairpin bin"/>
    <property type="match status" value="1"/>
</dbReference>
<dbReference type="Gene3D" id="2.40.50.100">
    <property type="match status" value="1"/>
</dbReference>
<comment type="caution">
    <text evidence="9">The sequence shown here is derived from an EMBL/GenBank/DDBJ whole genome shotgun (WGS) entry which is preliminary data.</text>
</comment>
<keyword evidence="6" id="KW-0175">Coiled coil</keyword>
<dbReference type="PANTHER" id="PTHR30386">
    <property type="entry name" value="MEMBRANE FUSION SUBUNIT OF EMRAB-TOLC MULTIDRUG EFFLUX PUMP"/>
    <property type="match status" value="1"/>
</dbReference>
<evidence type="ECO:0000313" key="9">
    <source>
        <dbReference type="EMBL" id="MBD2771495.1"/>
    </source>
</evidence>
<evidence type="ECO:0000259" key="8">
    <source>
        <dbReference type="Pfam" id="PF26002"/>
    </source>
</evidence>
<organism evidence="9 10">
    <name type="scientific">Iningainema tapete BLCC-T55</name>
    <dbReference type="NCBI Taxonomy" id="2748662"/>
    <lineage>
        <taxon>Bacteria</taxon>
        <taxon>Bacillati</taxon>
        <taxon>Cyanobacteriota</taxon>
        <taxon>Cyanophyceae</taxon>
        <taxon>Nostocales</taxon>
        <taxon>Scytonemataceae</taxon>
        <taxon>Iningainema tapete</taxon>
    </lineage>
</organism>
<proteinExistence type="inferred from homology"/>
<protein>
    <submittedName>
        <fullName evidence="9">HlyD family efflux transporter periplasmic adaptor subunit</fullName>
    </submittedName>
</protein>
<feature type="domain" description="Multidrug resistance protein MdtA-like alpha-helical hairpin" evidence="7">
    <location>
        <begin position="176"/>
        <end position="243"/>
    </location>
</feature>
<evidence type="ECO:0000256" key="2">
    <source>
        <dbReference type="ARBA" id="ARBA00009477"/>
    </source>
</evidence>
<dbReference type="PANTHER" id="PTHR30386:SF26">
    <property type="entry name" value="TRANSPORT PROTEIN COMB"/>
    <property type="match status" value="1"/>
</dbReference>
<dbReference type="Pfam" id="PF25876">
    <property type="entry name" value="HH_MFP_RND"/>
    <property type="match status" value="1"/>
</dbReference>
<name>A0A8J7CAM3_9CYAN</name>
<keyword evidence="5" id="KW-0472">Membrane</keyword>
<dbReference type="RefSeq" id="WP_190825788.1">
    <property type="nucleotide sequence ID" value="NZ_CAWPPI010000025.1"/>
</dbReference>
<evidence type="ECO:0000313" key="10">
    <source>
        <dbReference type="Proteomes" id="UP000629098"/>
    </source>
</evidence>
<dbReference type="GO" id="GO:0016020">
    <property type="term" value="C:membrane"/>
    <property type="evidence" value="ECO:0007669"/>
    <property type="project" value="UniProtKB-SubCell"/>
</dbReference>
<feature type="coiled-coil region" evidence="6">
    <location>
        <begin position="112"/>
        <end position="198"/>
    </location>
</feature>
<dbReference type="EMBL" id="JACXAE010000025">
    <property type="protein sequence ID" value="MBD2771495.1"/>
    <property type="molecule type" value="Genomic_DNA"/>
</dbReference>
<accession>A0A8J7CAM3</accession>
<feature type="domain" description="AprE-like beta-barrel" evidence="8">
    <location>
        <begin position="350"/>
        <end position="449"/>
    </location>
</feature>
<evidence type="ECO:0000256" key="5">
    <source>
        <dbReference type="ARBA" id="ARBA00023136"/>
    </source>
</evidence>
<reference evidence="9" key="1">
    <citation type="submission" date="2020-09" db="EMBL/GenBank/DDBJ databases">
        <title>Iningainema tapete sp. nov. (Scytonemataceae, Cyanobacteria) from greenhouses in central Florida (USA) produces two types of nodularin with biosynthetic potential for microcystin-LR and anabaenopeptins.</title>
        <authorList>
            <person name="Berthold D.E."/>
            <person name="Lefler F.W."/>
            <person name="Huang I.-S."/>
            <person name="Abdulla H."/>
            <person name="Zimba P.V."/>
            <person name="Laughinghouse H.D. IV."/>
        </authorList>
    </citation>
    <scope>NUCLEOTIDE SEQUENCE</scope>
    <source>
        <strain evidence="9">BLCCT55</strain>
    </source>
</reference>
<gene>
    <name evidence="9" type="ORF">ICL16_05050</name>
</gene>
<keyword evidence="10" id="KW-1185">Reference proteome</keyword>
<evidence type="ECO:0000256" key="1">
    <source>
        <dbReference type="ARBA" id="ARBA00004167"/>
    </source>
</evidence>
<dbReference type="InterPro" id="IPR058624">
    <property type="entry name" value="MdtA-like_HH"/>
</dbReference>
<dbReference type="InterPro" id="IPR050739">
    <property type="entry name" value="MFP"/>
</dbReference>
<evidence type="ECO:0000256" key="3">
    <source>
        <dbReference type="ARBA" id="ARBA00022692"/>
    </source>
</evidence>
<comment type="subcellular location">
    <subcellularLocation>
        <location evidence="1">Membrane</location>
        <topology evidence="1">Single-pass membrane protein</topology>
    </subcellularLocation>
</comment>